<keyword evidence="5 10" id="KW-0812">Transmembrane</keyword>
<dbReference type="PIRSF" id="PIRSF002744">
    <property type="entry name" value="Pur-cyt_permease"/>
    <property type="match status" value="1"/>
</dbReference>
<dbReference type="EMBL" id="JAVFHQ010000075">
    <property type="protein sequence ID" value="KAK4540070.1"/>
    <property type="molecule type" value="Genomic_DNA"/>
</dbReference>
<feature type="region of interest" description="Disordered" evidence="9">
    <location>
        <begin position="1"/>
        <end position="47"/>
    </location>
</feature>
<feature type="transmembrane region" description="Helical" evidence="10">
    <location>
        <begin position="422"/>
        <end position="448"/>
    </location>
</feature>
<feature type="transmembrane region" description="Helical" evidence="10">
    <location>
        <begin position="304"/>
        <end position="326"/>
    </location>
</feature>
<keyword evidence="12" id="KW-1185">Reference proteome</keyword>
<comment type="subcellular location">
    <subcellularLocation>
        <location evidence="1">Membrane</location>
        <topology evidence="1">Multi-pass membrane protein</topology>
    </subcellularLocation>
</comment>
<dbReference type="AlphaFoldDB" id="A0AAV9J540"/>
<feature type="transmembrane region" description="Helical" evidence="10">
    <location>
        <begin position="94"/>
        <end position="119"/>
    </location>
</feature>
<sequence>MASQNTATQQPRALNTTQSGQHDIEKGVPNLAPAEDSSPVEPNNANGPVTSTWRQYWKPVERTLVRYNLEARGIQRVLPEHRHDMRQLGFMQIAMLWISINLTANNLTLGMLGPAVYYLPFVDSSLLAVFGAIVGSLPVAYIATFGPPSGNRTMVFARYTMGWWPAKLVVILTLIVLLGYSIIDAVVAGQILSAISPDGSLSVVVGIVIVAVITWLVTTFGYSIFHLYERYAWLPQLIVICVLAGVAGPHFDIYANPSAGLDERTIVGNRLSFFSLCLAAAITYACAGADYFVYYPEDTPKWKVFSVTLVGLVVSFTPMFILGIGLGSGITSSPAWSDAYAVSQGALAVEAFKPLGTFGSVLSVILALGLVANLIAPTYSAGMDFQVLGHYFEKVPRVVWNTAGAIIYTVCAIAGREHLAEIFTNFLALMGYWVCIWIAIVLEEHLVFRKWRKTDWNWEAWNDRNKLPLGIAALIAFLVGWVGAILCMAQVWYIGPLAALVGKYGGDMGEYVGFSWAALVYPPLRWLEMRRFGR</sequence>
<feature type="transmembrane region" description="Helical" evidence="10">
    <location>
        <begin position="469"/>
        <end position="491"/>
    </location>
</feature>
<dbReference type="GO" id="GO:0005886">
    <property type="term" value="C:plasma membrane"/>
    <property type="evidence" value="ECO:0007669"/>
    <property type="project" value="TreeGrafter"/>
</dbReference>
<dbReference type="GO" id="GO:0000329">
    <property type="term" value="C:fungal-type vacuole membrane"/>
    <property type="evidence" value="ECO:0007669"/>
    <property type="project" value="TreeGrafter"/>
</dbReference>
<feature type="transmembrane region" description="Helical" evidence="10">
    <location>
        <begin position="232"/>
        <end position="251"/>
    </location>
</feature>
<keyword evidence="7 8" id="KW-0472">Membrane</keyword>
<accession>A0AAV9J540</accession>
<evidence type="ECO:0000256" key="10">
    <source>
        <dbReference type="SAM" id="Phobius"/>
    </source>
</evidence>
<evidence type="ECO:0000313" key="12">
    <source>
        <dbReference type="Proteomes" id="UP001324427"/>
    </source>
</evidence>
<protein>
    <submittedName>
        <fullName evidence="11">Uncharacterized protein</fullName>
    </submittedName>
</protein>
<evidence type="ECO:0000256" key="9">
    <source>
        <dbReference type="SAM" id="MobiDB-lite"/>
    </source>
</evidence>
<keyword evidence="4" id="KW-0597">Phosphoprotein</keyword>
<proteinExistence type="inferred from homology"/>
<evidence type="ECO:0000256" key="6">
    <source>
        <dbReference type="ARBA" id="ARBA00022989"/>
    </source>
</evidence>
<gene>
    <name evidence="11" type="ORF">LTR36_009811</name>
</gene>
<dbReference type="PANTHER" id="PTHR31806:SF8">
    <property type="entry name" value="TRANSPORTER, PUTATIVE (AFU_ORTHOLOGUE AFUA_2G03000)-RELATED"/>
    <property type="match status" value="1"/>
</dbReference>
<dbReference type="InterPro" id="IPR026030">
    <property type="entry name" value="Pur-cyt_permease_Fcy2/21/22"/>
</dbReference>
<dbReference type="Pfam" id="PF02133">
    <property type="entry name" value="Transp_cyt_pur"/>
    <property type="match status" value="1"/>
</dbReference>
<feature type="transmembrane region" description="Helical" evidence="10">
    <location>
        <begin position="355"/>
        <end position="377"/>
    </location>
</feature>
<evidence type="ECO:0000256" key="8">
    <source>
        <dbReference type="PIRNR" id="PIRNR002744"/>
    </source>
</evidence>
<evidence type="ECO:0000256" key="3">
    <source>
        <dbReference type="ARBA" id="ARBA00022448"/>
    </source>
</evidence>
<feature type="transmembrane region" description="Helical" evidence="10">
    <location>
        <begin position="398"/>
        <end position="416"/>
    </location>
</feature>
<comment type="similarity">
    <text evidence="2 8">Belongs to the purine-cytosine permease (2.A.39) family.</text>
</comment>
<feature type="transmembrane region" description="Helical" evidence="10">
    <location>
        <begin position="271"/>
        <end position="292"/>
    </location>
</feature>
<feature type="transmembrane region" description="Helical" evidence="10">
    <location>
        <begin position="164"/>
        <end position="183"/>
    </location>
</feature>
<keyword evidence="6 10" id="KW-1133">Transmembrane helix</keyword>
<feature type="compositionally biased region" description="Polar residues" evidence="9">
    <location>
        <begin position="1"/>
        <end position="21"/>
    </location>
</feature>
<organism evidence="11 12">
    <name type="scientific">Oleoguttula mirabilis</name>
    <dbReference type="NCBI Taxonomy" id="1507867"/>
    <lineage>
        <taxon>Eukaryota</taxon>
        <taxon>Fungi</taxon>
        <taxon>Dikarya</taxon>
        <taxon>Ascomycota</taxon>
        <taxon>Pezizomycotina</taxon>
        <taxon>Dothideomycetes</taxon>
        <taxon>Dothideomycetidae</taxon>
        <taxon>Mycosphaerellales</taxon>
        <taxon>Teratosphaeriaceae</taxon>
        <taxon>Oleoguttula</taxon>
    </lineage>
</organism>
<evidence type="ECO:0000256" key="1">
    <source>
        <dbReference type="ARBA" id="ARBA00004141"/>
    </source>
</evidence>
<evidence type="ECO:0000256" key="4">
    <source>
        <dbReference type="ARBA" id="ARBA00022553"/>
    </source>
</evidence>
<dbReference type="Gene3D" id="1.10.4160.10">
    <property type="entry name" value="Hydantoin permease"/>
    <property type="match status" value="1"/>
</dbReference>
<dbReference type="InterPro" id="IPR001248">
    <property type="entry name" value="Pur-cyt_permease"/>
</dbReference>
<comment type="caution">
    <text evidence="11">The sequence shown here is derived from an EMBL/GenBank/DDBJ whole genome shotgun (WGS) entry which is preliminary data.</text>
</comment>
<dbReference type="GO" id="GO:0015851">
    <property type="term" value="P:nucleobase transport"/>
    <property type="evidence" value="ECO:0007669"/>
    <property type="project" value="UniProtKB-ARBA"/>
</dbReference>
<name>A0AAV9J540_9PEZI</name>
<feature type="transmembrane region" description="Helical" evidence="10">
    <location>
        <begin position="511"/>
        <end position="527"/>
    </location>
</feature>
<reference evidence="11 12" key="1">
    <citation type="submission" date="2021-11" db="EMBL/GenBank/DDBJ databases">
        <title>Black yeast isolated from Biological Soil Crust.</title>
        <authorList>
            <person name="Kurbessoian T."/>
        </authorList>
    </citation>
    <scope>NUCLEOTIDE SEQUENCE [LARGE SCALE GENOMIC DNA]</scope>
    <source>
        <strain evidence="11 12">CCFEE 5522</strain>
    </source>
</reference>
<feature type="transmembrane region" description="Helical" evidence="10">
    <location>
        <begin position="125"/>
        <end position="143"/>
    </location>
</feature>
<feature type="transmembrane region" description="Helical" evidence="10">
    <location>
        <begin position="203"/>
        <end position="225"/>
    </location>
</feature>
<evidence type="ECO:0000256" key="7">
    <source>
        <dbReference type="ARBA" id="ARBA00023136"/>
    </source>
</evidence>
<dbReference type="FunFam" id="1.10.4160.10:FF:000002">
    <property type="entry name" value="Purine-cytosine permease fcyB"/>
    <property type="match status" value="1"/>
</dbReference>
<dbReference type="Proteomes" id="UP001324427">
    <property type="component" value="Unassembled WGS sequence"/>
</dbReference>
<keyword evidence="3 8" id="KW-0813">Transport</keyword>
<evidence type="ECO:0000313" key="11">
    <source>
        <dbReference type="EMBL" id="KAK4540070.1"/>
    </source>
</evidence>
<evidence type="ECO:0000256" key="2">
    <source>
        <dbReference type="ARBA" id="ARBA00008974"/>
    </source>
</evidence>
<dbReference type="GO" id="GO:0022857">
    <property type="term" value="F:transmembrane transporter activity"/>
    <property type="evidence" value="ECO:0007669"/>
    <property type="project" value="InterPro"/>
</dbReference>
<dbReference type="PANTHER" id="PTHR31806">
    <property type="entry name" value="PURINE-CYTOSINE PERMEASE FCY2-RELATED"/>
    <property type="match status" value="1"/>
</dbReference>
<evidence type="ECO:0000256" key="5">
    <source>
        <dbReference type="ARBA" id="ARBA00022692"/>
    </source>
</evidence>